<keyword evidence="9" id="KW-1185">Reference proteome</keyword>
<comment type="subcellular location">
    <subcellularLocation>
        <location evidence="2">Cytoplasm</location>
    </subcellularLocation>
</comment>
<comment type="caution">
    <text evidence="8">The sequence shown here is derived from an EMBL/GenBank/DDBJ whole genome shotgun (WGS) entry which is preliminary data.</text>
</comment>
<feature type="region of interest" description="Disordered" evidence="6">
    <location>
        <begin position="143"/>
        <end position="184"/>
    </location>
</feature>
<evidence type="ECO:0000313" key="8">
    <source>
        <dbReference type="EMBL" id="KAK7518922.1"/>
    </source>
</evidence>
<gene>
    <name evidence="8" type="ORF">IWZ03DRAFT_159850</name>
</gene>
<dbReference type="Pfam" id="PF07534">
    <property type="entry name" value="TLD"/>
    <property type="match status" value="1"/>
</dbReference>
<sequence>MGQDQSVEAPPPTLEQLSLELTNRFSTKCYTPLELYCYTSVFKSLADSSSGIKYWGEPTLCRFLALPDALAVSSVVFQMASYLGAFPFPSQAPAILTSENLLKVVTLLTRRYTPVLGKKGDSVWVAEIYRSLAVYDRGLEAATSPTKSTHTEATSPGDRGAESPEESYTGFAVDAPADDDVDEDDGDELVLAALDSMDVIEVFKQGENTKTQHSVIPTDNFLRLLQLLLFIAPLEAQDDLALYGAQLTDERLRGLRDTAGNILSAFGLENSPGVNFKSFKAVISCSLPYLFDGLNPLFEHFLFAKDFDLSKRKDPDPNAPSDEAVQSPKQPTPAKDVPAPEPVLISSGEILDLNVLSQLSFMIKGNNLFRQLRPLYSGGNDGFSMGSFEQAVFNWRAPSILLVSGSLLEDEPSNSSERAFADSLPHSRLPSSLDIPSTNAQSNRDETLVFGAYIPVPWKGTPKTCFGDKSTMLFQLSPTHDLFRASNTTSNYVYFDKPPHQPSGIGFGSAVPQAGASASHSRHSHGPIPLGPVSLHLDSALEYGVFTHLCEGGGSFQPSENPSRKRRDWQDRFIIESIEVWGCGGDDEAEAQRKAWAFEEREAAARRRINLGTGDIEADRELLKMAGLIQERSGGSV</sequence>
<evidence type="ECO:0000259" key="7">
    <source>
        <dbReference type="PROSITE" id="PS51886"/>
    </source>
</evidence>
<evidence type="ECO:0000256" key="1">
    <source>
        <dbReference type="ARBA" id="ARBA00002738"/>
    </source>
</evidence>
<comment type="function">
    <text evidence="1">May be involved in a process influencing telomere capping.</text>
</comment>
<dbReference type="PANTHER" id="PTHR23354">
    <property type="entry name" value="NUCLEOLAR PROTEIN 7/ESTROGEN RECEPTOR COACTIVATOR-RELATED"/>
    <property type="match status" value="1"/>
</dbReference>
<feature type="region of interest" description="Disordered" evidence="6">
    <location>
        <begin position="313"/>
        <end position="340"/>
    </location>
</feature>
<dbReference type="InterPro" id="IPR006571">
    <property type="entry name" value="TLDc_dom"/>
</dbReference>
<dbReference type="PROSITE" id="PS51886">
    <property type="entry name" value="TLDC"/>
    <property type="match status" value="1"/>
</dbReference>
<keyword evidence="5" id="KW-0963">Cytoplasm</keyword>
<name>A0ABR1KQ38_9PEZI</name>
<evidence type="ECO:0000256" key="3">
    <source>
        <dbReference type="ARBA" id="ARBA00006731"/>
    </source>
</evidence>
<feature type="domain" description="TLDc" evidence="7">
    <location>
        <begin position="349"/>
        <end position="584"/>
    </location>
</feature>
<evidence type="ECO:0000313" key="9">
    <source>
        <dbReference type="Proteomes" id="UP001363622"/>
    </source>
</evidence>
<evidence type="ECO:0000256" key="5">
    <source>
        <dbReference type="ARBA" id="ARBA00022490"/>
    </source>
</evidence>
<comment type="similarity">
    <text evidence="3">Belongs to the RTC5 family.</text>
</comment>
<evidence type="ECO:0000256" key="2">
    <source>
        <dbReference type="ARBA" id="ARBA00004496"/>
    </source>
</evidence>
<evidence type="ECO:0000256" key="6">
    <source>
        <dbReference type="SAM" id="MobiDB-lite"/>
    </source>
</evidence>
<reference evidence="8 9" key="1">
    <citation type="submission" date="2024-04" db="EMBL/GenBank/DDBJ databases">
        <title>Phyllosticta paracitricarpa is synonymous to the EU quarantine fungus P. citricarpa based on phylogenomic analyses.</title>
        <authorList>
            <consortium name="Lawrence Berkeley National Laboratory"/>
            <person name="Van Ingen-Buijs V.A."/>
            <person name="Van Westerhoven A.C."/>
            <person name="Haridas S."/>
            <person name="Skiadas P."/>
            <person name="Martin F."/>
            <person name="Groenewald J.Z."/>
            <person name="Crous P.W."/>
            <person name="Seidl M.F."/>
        </authorList>
    </citation>
    <scope>NUCLEOTIDE SEQUENCE [LARGE SCALE GENOMIC DNA]</scope>
    <source>
        <strain evidence="8 9">CBS 123371</strain>
    </source>
</reference>
<evidence type="ECO:0000256" key="4">
    <source>
        <dbReference type="ARBA" id="ARBA00015163"/>
    </source>
</evidence>
<dbReference type="PANTHER" id="PTHR23354:SF130">
    <property type="entry name" value="RESTRICTION OF TELOMERE CAPPING PROTEIN 5"/>
    <property type="match status" value="1"/>
</dbReference>
<feature type="compositionally biased region" description="Polar residues" evidence="6">
    <location>
        <begin position="143"/>
        <end position="154"/>
    </location>
</feature>
<accession>A0ABR1KQ38</accession>
<proteinExistence type="inferred from homology"/>
<organism evidence="8 9">
    <name type="scientific">Phyllosticta citriasiana</name>
    <dbReference type="NCBI Taxonomy" id="595635"/>
    <lineage>
        <taxon>Eukaryota</taxon>
        <taxon>Fungi</taxon>
        <taxon>Dikarya</taxon>
        <taxon>Ascomycota</taxon>
        <taxon>Pezizomycotina</taxon>
        <taxon>Dothideomycetes</taxon>
        <taxon>Dothideomycetes incertae sedis</taxon>
        <taxon>Botryosphaeriales</taxon>
        <taxon>Phyllostictaceae</taxon>
        <taxon>Phyllosticta</taxon>
    </lineage>
</organism>
<dbReference type="SMART" id="SM00584">
    <property type="entry name" value="TLDc"/>
    <property type="match status" value="1"/>
</dbReference>
<dbReference type="Proteomes" id="UP001363622">
    <property type="component" value="Unassembled WGS sequence"/>
</dbReference>
<protein>
    <recommendedName>
        <fullName evidence="4">Restriction of telomere capping protein 5</fullName>
    </recommendedName>
</protein>
<dbReference type="EMBL" id="JBBPHU010000004">
    <property type="protein sequence ID" value="KAK7518922.1"/>
    <property type="molecule type" value="Genomic_DNA"/>
</dbReference>